<evidence type="ECO:0000259" key="2">
    <source>
        <dbReference type="Pfam" id="PF07714"/>
    </source>
</evidence>
<evidence type="ECO:0000313" key="3">
    <source>
        <dbReference type="EMBL" id="AMM42962.1"/>
    </source>
</evidence>
<dbReference type="GO" id="GO:0005886">
    <property type="term" value="C:plasma membrane"/>
    <property type="evidence" value="ECO:0007669"/>
    <property type="project" value="TreeGrafter"/>
</dbReference>
<dbReference type="InterPro" id="IPR001245">
    <property type="entry name" value="Ser-Thr/Tyr_kinase_cat_dom"/>
</dbReference>
<reference evidence="3" key="1">
    <citation type="journal article" date="2015" name="Int J Genomics">
        <title>Genome-Wide Identification and Characterization of the LRR-RLK Gene Family in Two Vernicia Species.</title>
        <authorList>
            <person name="Zhu H."/>
            <person name="Wang Y."/>
            <person name="Yin H."/>
            <person name="Gao M."/>
            <person name="Zhang Q."/>
            <person name="Chen Y."/>
        </authorList>
    </citation>
    <scope>NUCLEOTIDE SEQUENCE</scope>
</reference>
<name>A0A140G4J0_9ROSI</name>
<comment type="subcellular location">
    <subcellularLocation>
        <location evidence="1">Membrane</location>
        <topology evidence="1">Single-pass type I membrane protein</topology>
    </subcellularLocation>
</comment>
<dbReference type="GO" id="GO:0004672">
    <property type="term" value="F:protein kinase activity"/>
    <property type="evidence" value="ECO:0007669"/>
    <property type="project" value="InterPro"/>
</dbReference>
<protein>
    <submittedName>
        <fullName evidence="3">LRR-RLK</fullName>
    </submittedName>
</protein>
<dbReference type="InterPro" id="IPR051824">
    <property type="entry name" value="LRR_Rcpt-Like_S/T_Kinase"/>
</dbReference>
<dbReference type="InterPro" id="IPR011009">
    <property type="entry name" value="Kinase-like_dom_sf"/>
</dbReference>
<dbReference type="SUPFAM" id="SSF56112">
    <property type="entry name" value="Protein kinase-like (PK-like)"/>
    <property type="match status" value="1"/>
</dbReference>
<dbReference type="AlphaFoldDB" id="A0A140G4J0"/>
<dbReference type="PANTHER" id="PTHR48006">
    <property type="entry name" value="LEUCINE-RICH REPEAT-CONTAINING PROTEIN DDB_G0281931-RELATED"/>
    <property type="match status" value="1"/>
</dbReference>
<feature type="domain" description="Serine-threonine/tyrosine-protein kinase catalytic" evidence="2">
    <location>
        <begin position="3"/>
        <end position="99"/>
    </location>
</feature>
<evidence type="ECO:0000256" key="1">
    <source>
        <dbReference type="ARBA" id="ARBA00004479"/>
    </source>
</evidence>
<dbReference type="PANTHER" id="PTHR48006:SF94">
    <property type="entry name" value="PROTEIN KINASE DOMAIN-CONTAINING PROTEIN"/>
    <property type="match status" value="1"/>
</dbReference>
<dbReference type="Pfam" id="PF07714">
    <property type="entry name" value="PK_Tyr_Ser-Thr"/>
    <property type="match status" value="1"/>
</dbReference>
<sequence>MTCRVSEKADVYSYGVVLLELISDKKALDPSFSSHENGFNIVSWACMLLRYGQAKDVFTAGLWDSGPQDDLVEMLHLAVKCTVETLSIRPTMKQVVQQLKQIQPS</sequence>
<dbReference type="EMBL" id="KT805710">
    <property type="protein sequence ID" value="AMM42962.1"/>
    <property type="molecule type" value="mRNA"/>
</dbReference>
<organism evidence="3">
    <name type="scientific">Vernicia montana</name>
    <dbReference type="NCBI Taxonomy" id="316732"/>
    <lineage>
        <taxon>Eukaryota</taxon>
        <taxon>Viridiplantae</taxon>
        <taxon>Streptophyta</taxon>
        <taxon>Embryophyta</taxon>
        <taxon>Tracheophyta</taxon>
        <taxon>Spermatophyta</taxon>
        <taxon>Magnoliopsida</taxon>
        <taxon>eudicotyledons</taxon>
        <taxon>Gunneridae</taxon>
        <taxon>Pentapetalae</taxon>
        <taxon>rosids</taxon>
        <taxon>fabids</taxon>
        <taxon>Malpighiales</taxon>
        <taxon>Euphorbiaceae</taxon>
        <taxon>Crotonoideae</taxon>
        <taxon>Aleuritideae</taxon>
        <taxon>Vernicia</taxon>
    </lineage>
</organism>
<proteinExistence type="evidence at transcript level"/>
<accession>A0A140G4J0</accession>
<dbReference type="Gene3D" id="1.10.510.10">
    <property type="entry name" value="Transferase(Phosphotransferase) domain 1"/>
    <property type="match status" value="1"/>
</dbReference>
<dbReference type="EMBL" id="KT805695">
    <property type="protein sequence ID" value="AMM42947.1"/>
    <property type="molecule type" value="mRNA"/>
</dbReference>